<dbReference type="InterPro" id="IPR043502">
    <property type="entry name" value="DNA/RNA_pol_sf"/>
</dbReference>
<protein>
    <submittedName>
        <fullName evidence="1">Uncharacterized protein</fullName>
    </submittedName>
</protein>
<dbReference type="OrthoDB" id="416454at2759"/>
<dbReference type="PANTHER" id="PTHR33395:SF22">
    <property type="entry name" value="REVERSE TRANSCRIPTASE DOMAIN-CONTAINING PROTEIN"/>
    <property type="match status" value="1"/>
</dbReference>
<keyword evidence="2" id="KW-1185">Reference proteome</keyword>
<evidence type="ECO:0000313" key="2">
    <source>
        <dbReference type="Proteomes" id="UP000269221"/>
    </source>
</evidence>
<dbReference type="PANTHER" id="PTHR33395">
    <property type="entry name" value="TRANSCRIPTASE, PUTATIVE-RELATED-RELATED"/>
    <property type="match status" value="1"/>
</dbReference>
<dbReference type="AlphaFoldDB" id="A0A3M0JYH2"/>
<comment type="caution">
    <text evidence="1">The sequence shown here is derived from an EMBL/GenBank/DDBJ whole genome shotgun (WGS) entry which is preliminary data.</text>
</comment>
<proteinExistence type="predicted"/>
<accession>A0A3M0JYH2</accession>
<dbReference type="EMBL" id="QRBI01000126">
    <property type="protein sequence ID" value="RMC04164.1"/>
    <property type="molecule type" value="Genomic_DNA"/>
</dbReference>
<organism evidence="1 2">
    <name type="scientific">Hirundo rustica rustica</name>
    <dbReference type="NCBI Taxonomy" id="333673"/>
    <lineage>
        <taxon>Eukaryota</taxon>
        <taxon>Metazoa</taxon>
        <taxon>Chordata</taxon>
        <taxon>Craniata</taxon>
        <taxon>Vertebrata</taxon>
        <taxon>Euteleostomi</taxon>
        <taxon>Archelosauria</taxon>
        <taxon>Archosauria</taxon>
        <taxon>Dinosauria</taxon>
        <taxon>Saurischia</taxon>
        <taxon>Theropoda</taxon>
        <taxon>Coelurosauria</taxon>
        <taxon>Aves</taxon>
        <taxon>Neognathae</taxon>
        <taxon>Neoaves</taxon>
        <taxon>Telluraves</taxon>
        <taxon>Australaves</taxon>
        <taxon>Passeriformes</taxon>
        <taxon>Sylvioidea</taxon>
        <taxon>Hirundinidae</taxon>
        <taxon>Hirundo</taxon>
    </lineage>
</organism>
<reference evidence="1 2" key="1">
    <citation type="submission" date="2018-07" db="EMBL/GenBank/DDBJ databases">
        <title>A high quality draft genome assembly of the barn swallow (H. rustica rustica).</title>
        <authorList>
            <person name="Formenti G."/>
            <person name="Chiara M."/>
            <person name="Poveda L."/>
            <person name="Francoijs K.-J."/>
            <person name="Bonisoli-Alquati A."/>
            <person name="Canova L."/>
            <person name="Gianfranceschi L."/>
            <person name="Horner D.S."/>
            <person name="Saino N."/>
        </authorList>
    </citation>
    <scope>NUCLEOTIDE SEQUENCE [LARGE SCALE GENOMIC DNA]</scope>
    <source>
        <strain evidence="1">Chelidonia</strain>
        <tissue evidence="1">Blood</tissue>
    </source>
</reference>
<dbReference type="Gene3D" id="3.10.10.10">
    <property type="entry name" value="HIV Type 1 Reverse Transcriptase, subunit A, domain 1"/>
    <property type="match status" value="1"/>
</dbReference>
<dbReference type="Proteomes" id="UP000269221">
    <property type="component" value="Unassembled WGS sequence"/>
</dbReference>
<dbReference type="SUPFAM" id="SSF56672">
    <property type="entry name" value="DNA/RNA polymerases"/>
    <property type="match status" value="1"/>
</dbReference>
<dbReference type="STRING" id="333673.A0A3M0JYH2"/>
<name>A0A3M0JYH2_HIRRU</name>
<evidence type="ECO:0000313" key="1">
    <source>
        <dbReference type="EMBL" id="RMC04164.1"/>
    </source>
</evidence>
<sequence>MGSLSTEASIDPSAVGLLKAEEQVLIATTKVHQKLYRTETVILIHKLIRELESQRVISRTLSPFNSPIWSVQNSNREWRPTIDYCGLNEVTLPLSAAVPDMLELQYELESKAAQCCHNCTHSLVANGVTEPVISEASRQSDQLMVDVDLQVTGCQECLMSLCEAGANNHSLCRRYAAVDELSHQDEDGHLTNRDMDKAETFNAFFASVFNTDDGPRGFQCPELEDYDCENDQLPVNPKLVQDLLLQLDLYKSMGPDGIHPRILKVLACVIAKPISMIF</sequence>
<gene>
    <name evidence="1" type="ORF">DUI87_18983</name>
</gene>